<organism evidence="1 2">
    <name type="scientific">Aquimarina amphilecti</name>
    <dbReference type="NCBI Taxonomy" id="1038014"/>
    <lineage>
        <taxon>Bacteria</taxon>
        <taxon>Pseudomonadati</taxon>
        <taxon>Bacteroidota</taxon>
        <taxon>Flavobacteriia</taxon>
        <taxon>Flavobacteriales</taxon>
        <taxon>Flavobacteriaceae</taxon>
        <taxon>Aquimarina</taxon>
    </lineage>
</organism>
<keyword evidence="2" id="KW-1185">Reference proteome</keyword>
<dbReference type="AlphaFoldDB" id="A0A1H7XD69"/>
<dbReference type="Proteomes" id="UP000198521">
    <property type="component" value="Unassembled WGS sequence"/>
</dbReference>
<dbReference type="EMBL" id="FOAB01000014">
    <property type="protein sequence ID" value="SEM31812.1"/>
    <property type="molecule type" value="Genomic_DNA"/>
</dbReference>
<dbReference type="PANTHER" id="PTHR33221:SF15">
    <property type="entry name" value="HTH-TYPE TRANSCRIPTIONAL REGULATOR YWGB-RELATED"/>
    <property type="match status" value="1"/>
</dbReference>
<dbReference type="RefSeq" id="WP_342028446.1">
    <property type="nucleotide sequence ID" value="NZ_FOAB01000014.1"/>
</dbReference>
<dbReference type="GO" id="GO:0003700">
    <property type="term" value="F:DNA-binding transcription factor activity"/>
    <property type="evidence" value="ECO:0007669"/>
    <property type="project" value="TreeGrafter"/>
</dbReference>
<gene>
    <name evidence="1" type="ORF">SAMN04487910_4716</name>
</gene>
<dbReference type="PROSITE" id="PS01332">
    <property type="entry name" value="HTH_RRF2_1"/>
    <property type="match status" value="1"/>
</dbReference>
<dbReference type="SUPFAM" id="SSF46785">
    <property type="entry name" value="Winged helix' DNA-binding domain"/>
    <property type="match status" value="1"/>
</dbReference>
<name>A0A1H7XD69_AQUAM</name>
<evidence type="ECO:0000313" key="1">
    <source>
        <dbReference type="EMBL" id="SEM31812.1"/>
    </source>
</evidence>
<dbReference type="PROSITE" id="PS51197">
    <property type="entry name" value="HTH_RRF2_2"/>
    <property type="match status" value="1"/>
</dbReference>
<dbReference type="GO" id="GO:0005829">
    <property type="term" value="C:cytosol"/>
    <property type="evidence" value="ECO:0007669"/>
    <property type="project" value="TreeGrafter"/>
</dbReference>
<dbReference type="InterPro" id="IPR030489">
    <property type="entry name" value="TR_Rrf2-type_CS"/>
</dbReference>
<dbReference type="Pfam" id="PF02082">
    <property type="entry name" value="Rrf2"/>
    <property type="match status" value="1"/>
</dbReference>
<sequence length="147" mass="16503">MYCNKINYSTELVKTRFSIALHIMTLLSMYDNDWLSSTLIASSLNMNPVLVRKEIATLKEGGYIESKEGKNGGVRLLKTSNKILLSDIFNLIKGSDTVLSLLKNTPNPNCKVGKQINEKLASVMNTIDNAISKELQKQTLEDFKNQF</sequence>
<dbReference type="InterPro" id="IPR036388">
    <property type="entry name" value="WH-like_DNA-bd_sf"/>
</dbReference>
<protein>
    <submittedName>
        <fullName evidence="1">Transcriptional regulator, BadM/Rrf2 family</fullName>
    </submittedName>
</protein>
<dbReference type="PANTHER" id="PTHR33221">
    <property type="entry name" value="WINGED HELIX-TURN-HELIX TRANSCRIPTIONAL REGULATOR, RRF2 FAMILY"/>
    <property type="match status" value="1"/>
</dbReference>
<dbReference type="STRING" id="1038014.SAMN04487910_4716"/>
<proteinExistence type="predicted"/>
<evidence type="ECO:0000313" key="2">
    <source>
        <dbReference type="Proteomes" id="UP000198521"/>
    </source>
</evidence>
<accession>A0A1H7XD69</accession>
<reference evidence="1 2" key="1">
    <citation type="submission" date="2016-10" db="EMBL/GenBank/DDBJ databases">
        <authorList>
            <person name="de Groot N.N."/>
        </authorList>
    </citation>
    <scope>NUCLEOTIDE SEQUENCE [LARGE SCALE GENOMIC DNA]</scope>
    <source>
        <strain evidence="1 2">DSM 25232</strain>
    </source>
</reference>
<dbReference type="InterPro" id="IPR036390">
    <property type="entry name" value="WH_DNA-bd_sf"/>
</dbReference>
<dbReference type="InterPro" id="IPR000944">
    <property type="entry name" value="Tscrpt_reg_Rrf2"/>
</dbReference>
<dbReference type="Gene3D" id="1.10.10.10">
    <property type="entry name" value="Winged helix-like DNA-binding domain superfamily/Winged helix DNA-binding domain"/>
    <property type="match status" value="1"/>
</dbReference>